<evidence type="ECO:0000313" key="2">
    <source>
        <dbReference type="EMBL" id="TXX67313.1"/>
    </source>
</evidence>
<dbReference type="AlphaFoldDB" id="A0ABD7SRB5"/>
<evidence type="ECO:0000313" key="3">
    <source>
        <dbReference type="Proteomes" id="UP000323819"/>
    </source>
</evidence>
<sequence>MKGLKSWWTQLVDDYQHFSDKVRNLNFNKIRERAATTSAPETKVHPQNFDYLTDDSDILPTPTMSPMSGSWYANTPKGLPGSEFTSNIL</sequence>
<accession>A0ABD7SRB5</accession>
<protein>
    <submittedName>
        <fullName evidence="2">Uncharacterized protein</fullName>
    </submittedName>
</protein>
<evidence type="ECO:0000256" key="1">
    <source>
        <dbReference type="SAM" id="MobiDB-lite"/>
    </source>
</evidence>
<gene>
    <name evidence="2" type="ORF">FXF03_01690</name>
</gene>
<name>A0ABD7SRB5_VIBCL</name>
<organism evidence="2 3">
    <name type="scientific">Vibrio cholerae</name>
    <dbReference type="NCBI Taxonomy" id="666"/>
    <lineage>
        <taxon>Bacteria</taxon>
        <taxon>Pseudomonadati</taxon>
        <taxon>Pseudomonadota</taxon>
        <taxon>Gammaproteobacteria</taxon>
        <taxon>Vibrionales</taxon>
        <taxon>Vibrionaceae</taxon>
        <taxon>Vibrio</taxon>
    </lineage>
</organism>
<reference evidence="2 3" key="1">
    <citation type="submission" date="2019-06" db="EMBL/GenBank/DDBJ databases">
        <title>Vibrio cholerae phylogeny based on whole-genome sequencing reveals genetic diversity and population strucutre.</title>
        <authorList>
            <person name="Zhiqiu Y."/>
            <person name="Bin L."/>
            <person name="Lingyan J."/>
        </authorList>
    </citation>
    <scope>NUCLEOTIDE SEQUENCE [LARGE SCALE GENOMIC DNA]</scope>
    <source>
        <strain evidence="2 3">N2814</strain>
    </source>
</reference>
<dbReference type="RefSeq" id="WP_148521462.1">
    <property type="nucleotide sequence ID" value="NZ_VSIJ01000005.1"/>
</dbReference>
<proteinExistence type="predicted"/>
<dbReference type="EMBL" id="VSIJ01000005">
    <property type="protein sequence ID" value="TXX67313.1"/>
    <property type="molecule type" value="Genomic_DNA"/>
</dbReference>
<comment type="caution">
    <text evidence="2">The sequence shown here is derived from an EMBL/GenBank/DDBJ whole genome shotgun (WGS) entry which is preliminary data.</text>
</comment>
<dbReference type="Proteomes" id="UP000323819">
    <property type="component" value="Unassembled WGS sequence"/>
</dbReference>
<feature type="region of interest" description="Disordered" evidence="1">
    <location>
        <begin position="69"/>
        <end position="89"/>
    </location>
</feature>